<dbReference type="Gene3D" id="3.90.260.10">
    <property type="entry name" value="Transglutaminase-like"/>
    <property type="match status" value="1"/>
</dbReference>
<dbReference type="InterPro" id="IPR036985">
    <property type="entry name" value="Transglutaminase-like_sf"/>
</dbReference>
<dbReference type="Pfam" id="PF03835">
    <property type="entry name" value="Rad4"/>
    <property type="match status" value="1"/>
</dbReference>
<proteinExistence type="predicted"/>
<dbReference type="GO" id="GO:0003684">
    <property type="term" value="F:damaged DNA binding"/>
    <property type="evidence" value="ECO:0007669"/>
    <property type="project" value="InterPro"/>
</dbReference>
<name>A0A7R8VQ35_TIMDO</name>
<sequence length="189" mass="21874">MTEDDSDFEPESPKKRSVHSGKRRSSSYLIDNDFEPSTALGKKSRSTSKGKLSSGKRRELQTDPVDGGEASHRKLGNDCWAEVFVEEEEKWICVDISRGKIHCVSELYSRATHPVTYVVAFNVDQTVRDVTRRYCSQYHVVTRKQRVAADWWEHSLRPWRGSWTTMDKEEEEDLEQQLHDRPLPSSLSE</sequence>
<dbReference type="InterPro" id="IPR004583">
    <property type="entry name" value="DNA_repair_Rad4"/>
</dbReference>
<dbReference type="PANTHER" id="PTHR12135:SF0">
    <property type="entry name" value="DNA REPAIR PROTEIN COMPLEMENTING XP-C CELLS"/>
    <property type="match status" value="1"/>
</dbReference>
<protein>
    <recommendedName>
        <fullName evidence="2">Rad4/PNGase transglutaminase-like fold domain-containing protein</fullName>
    </recommendedName>
</protein>
<reference evidence="3" key="1">
    <citation type="submission" date="2020-11" db="EMBL/GenBank/DDBJ databases">
        <authorList>
            <person name="Tran Van P."/>
        </authorList>
    </citation>
    <scope>NUCLEOTIDE SEQUENCE</scope>
</reference>
<accession>A0A7R8VQ35</accession>
<dbReference type="InterPro" id="IPR018325">
    <property type="entry name" value="Rad4/PNGase_transGLS-fold"/>
</dbReference>
<evidence type="ECO:0000256" key="1">
    <source>
        <dbReference type="SAM" id="MobiDB-lite"/>
    </source>
</evidence>
<dbReference type="GO" id="GO:0000111">
    <property type="term" value="C:nucleotide-excision repair factor 2 complex"/>
    <property type="evidence" value="ECO:0007669"/>
    <property type="project" value="TreeGrafter"/>
</dbReference>
<dbReference type="GO" id="GO:0071942">
    <property type="term" value="C:XPC complex"/>
    <property type="evidence" value="ECO:0007669"/>
    <property type="project" value="TreeGrafter"/>
</dbReference>
<dbReference type="PANTHER" id="PTHR12135">
    <property type="entry name" value="DNA REPAIR PROTEIN XP-C / RAD4"/>
    <property type="match status" value="1"/>
</dbReference>
<dbReference type="AlphaFoldDB" id="A0A7R8VQ35"/>
<dbReference type="EMBL" id="OA567571">
    <property type="protein sequence ID" value="CAD7200542.1"/>
    <property type="molecule type" value="Genomic_DNA"/>
</dbReference>
<feature type="region of interest" description="Disordered" evidence="1">
    <location>
        <begin position="1"/>
        <end position="72"/>
    </location>
</feature>
<feature type="region of interest" description="Disordered" evidence="1">
    <location>
        <begin position="167"/>
        <end position="189"/>
    </location>
</feature>
<feature type="compositionally biased region" description="Acidic residues" evidence="1">
    <location>
        <begin position="1"/>
        <end position="10"/>
    </location>
</feature>
<dbReference type="GO" id="GO:0006298">
    <property type="term" value="P:mismatch repair"/>
    <property type="evidence" value="ECO:0007669"/>
    <property type="project" value="TreeGrafter"/>
</dbReference>
<feature type="domain" description="Rad4/PNGase transglutaminase-like fold" evidence="2">
    <location>
        <begin position="68"/>
        <end position="173"/>
    </location>
</feature>
<evidence type="ECO:0000259" key="2">
    <source>
        <dbReference type="Pfam" id="PF03835"/>
    </source>
</evidence>
<dbReference type="GO" id="GO:0006289">
    <property type="term" value="P:nucleotide-excision repair"/>
    <property type="evidence" value="ECO:0007669"/>
    <property type="project" value="InterPro"/>
</dbReference>
<dbReference type="GO" id="GO:0005737">
    <property type="term" value="C:cytoplasm"/>
    <property type="evidence" value="ECO:0007669"/>
    <property type="project" value="TreeGrafter"/>
</dbReference>
<dbReference type="InterPro" id="IPR038765">
    <property type="entry name" value="Papain-like_cys_pep_sf"/>
</dbReference>
<dbReference type="GO" id="GO:0003697">
    <property type="term" value="F:single-stranded DNA binding"/>
    <property type="evidence" value="ECO:0007669"/>
    <property type="project" value="TreeGrafter"/>
</dbReference>
<evidence type="ECO:0000313" key="3">
    <source>
        <dbReference type="EMBL" id="CAD7200542.1"/>
    </source>
</evidence>
<organism evidence="3">
    <name type="scientific">Timema douglasi</name>
    <name type="common">Walking stick</name>
    <dbReference type="NCBI Taxonomy" id="61478"/>
    <lineage>
        <taxon>Eukaryota</taxon>
        <taxon>Metazoa</taxon>
        <taxon>Ecdysozoa</taxon>
        <taxon>Arthropoda</taxon>
        <taxon>Hexapoda</taxon>
        <taxon>Insecta</taxon>
        <taxon>Pterygota</taxon>
        <taxon>Neoptera</taxon>
        <taxon>Polyneoptera</taxon>
        <taxon>Phasmatodea</taxon>
        <taxon>Timematodea</taxon>
        <taxon>Timematoidea</taxon>
        <taxon>Timematidae</taxon>
        <taxon>Timema</taxon>
    </lineage>
</organism>
<gene>
    <name evidence="3" type="ORF">TDIB3V08_LOCUS6756</name>
</gene>
<dbReference type="SUPFAM" id="SSF54001">
    <property type="entry name" value="Cysteine proteinases"/>
    <property type="match status" value="1"/>
</dbReference>
<feature type="compositionally biased region" description="Basic residues" evidence="1">
    <location>
        <begin position="15"/>
        <end position="25"/>
    </location>
</feature>